<name>A0ACC0B4Q5_CATRO</name>
<gene>
    <name evidence="1" type="ORF">M9H77_17346</name>
</gene>
<comment type="caution">
    <text evidence="1">The sequence shown here is derived from an EMBL/GenBank/DDBJ whole genome shotgun (WGS) entry which is preliminary data.</text>
</comment>
<evidence type="ECO:0000313" key="1">
    <source>
        <dbReference type="EMBL" id="KAI5667493.1"/>
    </source>
</evidence>
<dbReference type="Proteomes" id="UP001060085">
    <property type="component" value="Linkage Group LG04"/>
</dbReference>
<protein>
    <submittedName>
        <fullName evidence="1">Uncharacterized protein</fullName>
    </submittedName>
</protein>
<proteinExistence type="predicted"/>
<keyword evidence="2" id="KW-1185">Reference proteome</keyword>
<dbReference type="EMBL" id="CM044704">
    <property type="protein sequence ID" value="KAI5667493.1"/>
    <property type="molecule type" value="Genomic_DNA"/>
</dbReference>
<sequence length="115" mass="13215">MYQDDSPRSAVRITQIGLQVHSILFKTVQQEAIIKKSWKKSPQISELVQFLVLSSPAPKHEYSDVHQNFPFLKNFALHAGRKLQCSAADSCWDFVYSSPDLEQVYHSDSVHLFLH</sequence>
<reference evidence="2" key="1">
    <citation type="journal article" date="2023" name="Nat. Plants">
        <title>Single-cell RNA sequencing provides a high-resolution roadmap for understanding the multicellular compartmentation of specialized metabolism.</title>
        <authorList>
            <person name="Sun S."/>
            <person name="Shen X."/>
            <person name="Li Y."/>
            <person name="Li Y."/>
            <person name="Wang S."/>
            <person name="Li R."/>
            <person name="Zhang H."/>
            <person name="Shen G."/>
            <person name="Guo B."/>
            <person name="Wei J."/>
            <person name="Xu J."/>
            <person name="St-Pierre B."/>
            <person name="Chen S."/>
            <person name="Sun C."/>
        </authorList>
    </citation>
    <scope>NUCLEOTIDE SEQUENCE [LARGE SCALE GENOMIC DNA]</scope>
</reference>
<evidence type="ECO:0000313" key="2">
    <source>
        <dbReference type="Proteomes" id="UP001060085"/>
    </source>
</evidence>
<accession>A0ACC0B4Q5</accession>
<organism evidence="1 2">
    <name type="scientific">Catharanthus roseus</name>
    <name type="common">Madagascar periwinkle</name>
    <name type="synonym">Vinca rosea</name>
    <dbReference type="NCBI Taxonomy" id="4058"/>
    <lineage>
        <taxon>Eukaryota</taxon>
        <taxon>Viridiplantae</taxon>
        <taxon>Streptophyta</taxon>
        <taxon>Embryophyta</taxon>
        <taxon>Tracheophyta</taxon>
        <taxon>Spermatophyta</taxon>
        <taxon>Magnoliopsida</taxon>
        <taxon>eudicotyledons</taxon>
        <taxon>Gunneridae</taxon>
        <taxon>Pentapetalae</taxon>
        <taxon>asterids</taxon>
        <taxon>lamiids</taxon>
        <taxon>Gentianales</taxon>
        <taxon>Apocynaceae</taxon>
        <taxon>Rauvolfioideae</taxon>
        <taxon>Vinceae</taxon>
        <taxon>Catharanthinae</taxon>
        <taxon>Catharanthus</taxon>
    </lineage>
</organism>